<name>A0ACC2PZN2_9NEOP</name>
<evidence type="ECO:0000313" key="1">
    <source>
        <dbReference type="EMBL" id="KAJ8704751.1"/>
    </source>
</evidence>
<dbReference type="EMBL" id="CM056806">
    <property type="protein sequence ID" value="KAJ8704751.1"/>
    <property type="molecule type" value="Genomic_DNA"/>
</dbReference>
<proteinExistence type="predicted"/>
<dbReference type="Proteomes" id="UP001231649">
    <property type="component" value="Chromosome 30"/>
</dbReference>
<keyword evidence="2" id="KW-1185">Reference proteome</keyword>
<reference evidence="1" key="1">
    <citation type="submission" date="2023-03" db="EMBL/GenBank/DDBJ databases">
        <title>Chromosome-level genomes of two armyworms, Mythimna separata and Mythimna loreyi, provide insights into the biosynthesis and reception of sex pheromones.</title>
        <authorList>
            <person name="Zhao H."/>
        </authorList>
    </citation>
    <scope>NUCLEOTIDE SEQUENCE</scope>
    <source>
        <strain evidence="1">BeijingLab</strain>
    </source>
</reference>
<organism evidence="1 2">
    <name type="scientific">Mythimna loreyi</name>
    <dbReference type="NCBI Taxonomy" id="667449"/>
    <lineage>
        <taxon>Eukaryota</taxon>
        <taxon>Metazoa</taxon>
        <taxon>Ecdysozoa</taxon>
        <taxon>Arthropoda</taxon>
        <taxon>Hexapoda</taxon>
        <taxon>Insecta</taxon>
        <taxon>Pterygota</taxon>
        <taxon>Neoptera</taxon>
        <taxon>Endopterygota</taxon>
        <taxon>Lepidoptera</taxon>
        <taxon>Glossata</taxon>
        <taxon>Ditrysia</taxon>
        <taxon>Noctuoidea</taxon>
        <taxon>Noctuidae</taxon>
        <taxon>Noctuinae</taxon>
        <taxon>Hadenini</taxon>
        <taxon>Mythimna</taxon>
    </lineage>
</organism>
<gene>
    <name evidence="1" type="ORF">PYW08_012071</name>
</gene>
<protein>
    <submittedName>
        <fullName evidence="1">Uncharacterized protein</fullName>
    </submittedName>
</protein>
<accession>A0ACC2PZN2</accession>
<sequence length="1739" mass="197693">MADNVKTLIKKRSSIKSKLTIYSNYLNLIKSSSEISELQRLDLQERFNKFETLYSEFDDFQTKIELADDVNPASLAEREDFDRQFFSLVALTRSMLGASCNSAGSEAGFRDADSGAHVSNRNNFVRLPKIDLPHFDGNYQCWLEFRDTFGSLIHDNSSISDINKFHYLRASLEGNAALIIKNIDFKADHYKIAWDLLCERFNNNRLLVKNHLQALFDADLMASESSVSIRSLVDTINKNVRALNTLKQPTEYWDTIIIYFMSKKLDLVSSRDWEEHRNNILKDDPTLSQFCSFLSKKADWLESVESNIVSIPQHNSIVALNNNHSNLNKPNDKEIKLHKKFNFNKNNKCPLCSQAHTLYKCESFRNLSIEKRIQKVNEYNVCFNCLRLGHSANKCRFSHCKYCKIKHNTLLHLESSEPKQTLNPLPSALPFASPSSSNVVLSANALQLATSAHVLLSTALVTVADVTGKKYTARLLLDNGSTANFITQSLSEKLGLLRRGTSTKVTGINNHVSTSTQSCRLTLESLCCAFTVDVECHILPEITKVLPTSFVHISHVPIPSGIKLADPNFNVPSVIDILVGAEVFWNVIGNNTIDLGKNMPKLCETKFGWLVSGSISHKYSFPSNHICHHSNITPDPDLTRFWELDNVSLKHSHSLEERMCEQLFAQTIKRDNDGRFVVTMPLKGDPSTLGNSYTNARNRFLSLERRFKRDPLFKDKYIEFMREYERLGHMTLDSDCTPSSEDSVKKYYIPHHGVIRSSSTTTQLRVVFDASASTSSGVSLNDLQMVGPVVQDDLFSILTRFRQHRYVVSGDVEKMYRAIELSPEQRPLQKIVFRFDPSQPLSTYTLNTVTYGTASAPYLATKCLVSLADNIEDERVQCAIRRDFYVDDFLSGGDTIVDAIKISKEVKSVLSSAKFNLRKWRSNHPQILKEITDCSESHNTLHFSEQGTYPSQSKTLGLNWVCDSDLLTYTINVTPTTKVTKRHVLSVISQIFDPLGLVGPCVVEAKLVMQRLWLEKYDWDDEVSLEIKNLWSTFEETITFLNNLKIPRWVLHKDSTTHEVHVFCDASERAYGACVYIRSSGSNGTKSVQLLVSRNRVAPIKPTTIPRLELCGALLGSRLCTKVLASLTIPIHKCRFWCDSTIVLGWLSTNSNQLKPFVKNRVNEIQESTRGHTWSYVPSKDNPADLVSRGLRADIIKDTPLWWSGPPFLWFSEKEWPTMPNTGKDNLPEVVTHFISSNSSDNHLDLTKSSIIHHLLLRYSSLTKIHRIFTYVQRFIYNLKNKNKMCGNLSITELESSLNLIIHNSQLEMFPEEYALLKSGQKLPRKSRLLPLTPFIDDHNLIRVGGRLDNSPYDYSIKHPIILCSKHMFTKLLFQMQHIKLVHAGPQLLLSHIRQTYWPLGGRSLSRSVVNKCLKCFRHKAQHVQPIMGQLPNSRTCLEYPFLNSYVDYAGPVLVANRKGRGCKLTKCYMCIFVCSAVKAVHLELVTDLTSEAYMAALNRFVARRGKPRSITSDNGTNFVGASNEMHRFLQSSNVASEIAQEGIEFIFTPAYSPHFNSLAEAAVKSCKHHLKRLLHLTHFTFEEMSTCLTHIEAVLNSRPLTPLSSDPNDFSALTPFHFLIGRPFLTVPTSQVTEANITRLDRWKRIQFVRQHFWSRFYNEYVSLLQTKTKWFRSRGEVKPGSLVLIKDKTAPPLLWSLGRVTRTYPGVDGVTRVAELKTRRGTIRRAFNCICPLPVEN</sequence>
<evidence type="ECO:0000313" key="2">
    <source>
        <dbReference type="Proteomes" id="UP001231649"/>
    </source>
</evidence>
<comment type="caution">
    <text evidence="1">The sequence shown here is derived from an EMBL/GenBank/DDBJ whole genome shotgun (WGS) entry which is preliminary data.</text>
</comment>